<keyword evidence="5" id="KW-1185">Reference proteome</keyword>
<dbReference type="Gene3D" id="1.25.40.420">
    <property type="match status" value="1"/>
</dbReference>
<organism evidence="6">
    <name type="scientific">Soboliphyme baturini</name>
    <dbReference type="NCBI Taxonomy" id="241478"/>
    <lineage>
        <taxon>Eukaryota</taxon>
        <taxon>Metazoa</taxon>
        <taxon>Ecdysozoa</taxon>
        <taxon>Nematoda</taxon>
        <taxon>Enoplea</taxon>
        <taxon>Dorylaimia</taxon>
        <taxon>Dioctophymatida</taxon>
        <taxon>Dioctophymatoidea</taxon>
        <taxon>Soboliphymatidae</taxon>
        <taxon>Soboliphyme</taxon>
    </lineage>
</organism>
<dbReference type="PANTHER" id="PTHR45632:SF3">
    <property type="entry name" value="KELCH-LIKE PROTEIN 32"/>
    <property type="match status" value="1"/>
</dbReference>
<reference evidence="6" key="1">
    <citation type="submission" date="2016-06" db="UniProtKB">
        <authorList>
            <consortium name="WormBaseParasite"/>
        </authorList>
    </citation>
    <scope>IDENTIFICATION</scope>
</reference>
<evidence type="ECO:0000313" key="6">
    <source>
        <dbReference type="WBParaSite" id="SBAD_0000926701-mRNA-1"/>
    </source>
</evidence>
<evidence type="ECO:0000313" key="4">
    <source>
        <dbReference type="EMBL" id="VDP20254.1"/>
    </source>
</evidence>
<dbReference type="InterPro" id="IPR011705">
    <property type="entry name" value="BACK"/>
</dbReference>
<dbReference type="EMBL" id="UZAM01012141">
    <property type="protein sequence ID" value="VDP20254.1"/>
    <property type="molecule type" value="Genomic_DNA"/>
</dbReference>
<evidence type="ECO:0000256" key="2">
    <source>
        <dbReference type="ARBA" id="ARBA00022737"/>
    </source>
</evidence>
<name>A0A183IZ96_9BILA</name>
<dbReference type="WBParaSite" id="SBAD_0000926701-mRNA-1">
    <property type="protein sequence ID" value="SBAD_0000926701-mRNA-1"/>
    <property type="gene ID" value="SBAD_0000926701"/>
</dbReference>
<gene>
    <name evidence="4" type="ORF">SBAD_LOCUS8944</name>
</gene>
<proteinExistence type="predicted"/>
<evidence type="ECO:0000256" key="1">
    <source>
        <dbReference type="ARBA" id="ARBA00022441"/>
    </source>
</evidence>
<evidence type="ECO:0000313" key="5">
    <source>
        <dbReference type="Proteomes" id="UP000270296"/>
    </source>
</evidence>
<keyword evidence="2" id="KW-0677">Repeat</keyword>
<dbReference type="PANTHER" id="PTHR45632">
    <property type="entry name" value="LD33804P"/>
    <property type="match status" value="1"/>
</dbReference>
<dbReference type="Pfam" id="PF07707">
    <property type="entry name" value="BACK"/>
    <property type="match status" value="1"/>
</dbReference>
<evidence type="ECO:0000259" key="3">
    <source>
        <dbReference type="Pfam" id="PF07707"/>
    </source>
</evidence>
<dbReference type="AlphaFoldDB" id="A0A183IZ96"/>
<protein>
    <submittedName>
        <fullName evidence="6">BACK domain-containing protein</fullName>
    </submittedName>
</protein>
<feature type="domain" description="BACK" evidence="3">
    <location>
        <begin position="157"/>
        <end position="224"/>
    </location>
</feature>
<keyword evidence="1" id="KW-0880">Kelch repeat</keyword>
<accession>A0A183IZ96</accession>
<reference evidence="4 5" key="2">
    <citation type="submission" date="2018-11" db="EMBL/GenBank/DDBJ databases">
        <authorList>
            <consortium name="Pathogen Informatics"/>
        </authorList>
    </citation>
    <scope>NUCLEOTIDE SEQUENCE [LARGE SCALE GENOMIC DNA]</scope>
</reference>
<sequence>MSSTFSSATHTSDVYAAIRRLVDLSALYRSEEAMKRRKRRECGDNFSELNVLTTVDNSTDMSVVAKPGTNTFRHIITYFHCGQVQVGLQEVPELFFVAKSLGVTSLVKYLEQYLLNEAAANPENLGICCSITYLCEASDQVKKDLLYKIGNSFYDESVQEQIELLPAVVICDLLSLEYIRLDPNQSEAKVLDTVLRWMAVNRANAEDLFPSVLNSVRLELLSTEEKFQALDKARSTGLLNELLPKLAAAEWRKLCTDRSRTKYGDVDFAKIMKSTNSNEEITAGSTDHEIGLPTTAQGPHQLSLGSILNGCSCHQDGFFQEPSATDWSLVTTCPQICSSRVNSNKEVGSMVVAIMETVNGRCPWSQLEETVGMKISDTARRRICEIVRQIPFKKGTKGALSR</sequence>
<dbReference type="Proteomes" id="UP000270296">
    <property type="component" value="Unassembled WGS sequence"/>
</dbReference>